<comment type="similarity">
    <text evidence="8">Belongs to the methyl-accepting chemotaxis (MCP) protein family.</text>
</comment>
<evidence type="ECO:0000256" key="7">
    <source>
        <dbReference type="ARBA" id="ARBA00023224"/>
    </source>
</evidence>
<evidence type="ECO:0000256" key="9">
    <source>
        <dbReference type="PROSITE-ProRule" id="PRU00284"/>
    </source>
</evidence>
<feature type="region of interest" description="Disordered" evidence="11">
    <location>
        <begin position="357"/>
        <end position="388"/>
    </location>
</feature>
<reference evidence="15" key="2">
    <citation type="submission" date="2021-04" db="EMBL/GenBank/DDBJ databases">
        <authorList>
            <person name="Gilroy R."/>
        </authorList>
    </citation>
    <scope>NUCLEOTIDE SEQUENCE</scope>
    <source>
        <strain evidence="15">CHK186-16707</strain>
    </source>
</reference>
<dbReference type="InterPro" id="IPR003660">
    <property type="entry name" value="HAMP_dom"/>
</dbReference>
<evidence type="ECO:0000256" key="1">
    <source>
        <dbReference type="ARBA" id="ARBA00004651"/>
    </source>
</evidence>
<dbReference type="EMBL" id="DXAN01000020">
    <property type="protein sequence ID" value="HJA08703.1"/>
    <property type="molecule type" value="Genomic_DNA"/>
</dbReference>
<dbReference type="Pfam" id="PF00015">
    <property type="entry name" value="MCPsignal"/>
    <property type="match status" value="1"/>
</dbReference>
<dbReference type="AlphaFoldDB" id="A0A9D2KMM7"/>
<comment type="subcellular location">
    <subcellularLocation>
        <location evidence="1">Cell membrane</location>
        <topology evidence="1">Multi-pass membrane protein</topology>
    </subcellularLocation>
</comment>
<evidence type="ECO:0000259" key="14">
    <source>
        <dbReference type="PROSITE" id="PS50885"/>
    </source>
</evidence>
<keyword evidence="4 12" id="KW-0812">Transmembrane</keyword>
<keyword evidence="7 9" id="KW-0807">Transducer</keyword>
<dbReference type="Gene3D" id="6.10.340.10">
    <property type="match status" value="1"/>
</dbReference>
<dbReference type="Pfam" id="PF02743">
    <property type="entry name" value="dCache_1"/>
    <property type="match status" value="1"/>
</dbReference>
<evidence type="ECO:0000313" key="16">
    <source>
        <dbReference type="Proteomes" id="UP000824225"/>
    </source>
</evidence>
<evidence type="ECO:0000256" key="6">
    <source>
        <dbReference type="ARBA" id="ARBA00023136"/>
    </source>
</evidence>
<dbReference type="SMART" id="SM00283">
    <property type="entry name" value="MA"/>
    <property type="match status" value="1"/>
</dbReference>
<dbReference type="CDD" id="cd06225">
    <property type="entry name" value="HAMP"/>
    <property type="match status" value="1"/>
</dbReference>
<accession>A0A9D2KMM7</accession>
<dbReference type="InterPro" id="IPR033479">
    <property type="entry name" value="dCache_1"/>
</dbReference>
<feature type="compositionally biased region" description="Basic and acidic residues" evidence="11">
    <location>
        <begin position="357"/>
        <end position="367"/>
    </location>
</feature>
<dbReference type="SUPFAM" id="SSF58104">
    <property type="entry name" value="Methyl-accepting chemotaxis protein (MCP) signaling domain"/>
    <property type="match status" value="1"/>
</dbReference>
<dbReference type="InterPro" id="IPR004089">
    <property type="entry name" value="MCPsignal_dom"/>
</dbReference>
<dbReference type="Gene3D" id="1.10.287.950">
    <property type="entry name" value="Methyl-accepting chemotaxis protein"/>
    <property type="match status" value="1"/>
</dbReference>
<evidence type="ECO:0000256" key="4">
    <source>
        <dbReference type="ARBA" id="ARBA00022692"/>
    </source>
</evidence>
<keyword evidence="3" id="KW-0145">Chemotaxis</keyword>
<feature type="domain" description="HAMP" evidence="14">
    <location>
        <begin position="302"/>
        <end position="354"/>
    </location>
</feature>
<evidence type="ECO:0000256" key="5">
    <source>
        <dbReference type="ARBA" id="ARBA00022989"/>
    </source>
</evidence>
<dbReference type="Pfam" id="PF00672">
    <property type="entry name" value="HAMP"/>
    <property type="match status" value="1"/>
</dbReference>
<evidence type="ECO:0000256" key="10">
    <source>
        <dbReference type="SAM" id="Coils"/>
    </source>
</evidence>
<evidence type="ECO:0000256" key="8">
    <source>
        <dbReference type="ARBA" id="ARBA00029447"/>
    </source>
</evidence>
<dbReference type="PANTHER" id="PTHR32089">
    <property type="entry name" value="METHYL-ACCEPTING CHEMOTAXIS PROTEIN MCPB"/>
    <property type="match status" value="1"/>
</dbReference>
<organism evidence="15 16">
    <name type="scientific">Candidatus Mailhella merdigallinarum</name>
    <dbReference type="NCBI Taxonomy" id="2838658"/>
    <lineage>
        <taxon>Bacteria</taxon>
        <taxon>Pseudomonadati</taxon>
        <taxon>Thermodesulfobacteriota</taxon>
        <taxon>Desulfovibrionia</taxon>
        <taxon>Desulfovibrionales</taxon>
        <taxon>Desulfovibrionaceae</taxon>
        <taxon>Mailhella</taxon>
    </lineage>
</organism>
<evidence type="ECO:0000256" key="12">
    <source>
        <dbReference type="SAM" id="Phobius"/>
    </source>
</evidence>
<evidence type="ECO:0000256" key="3">
    <source>
        <dbReference type="ARBA" id="ARBA00022500"/>
    </source>
</evidence>
<feature type="domain" description="Methyl-accepting transducer" evidence="13">
    <location>
        <begin position="402"/>
        <end position="638"/>
    </location>
</feature>
<sequence>MQGKILLPIIVLFIFILSVMTWGVSRSVNQALRVSVGQTLDAELRGVSIGLNGMVDSLTRDLANMGSITPVVRMLTQPGFDLETNREQVHLSLRNRPFVRDGIFAAVYLTDASGQVIASTVPDALGSSLADKPFFRTVLDASEPVVGPAEAGPDHTALVPMGAPILINGTPAGVVLGMVNFQKLADEYVAPVRIGEQGIAFVATGVGEIMSHPDKNQVMAPVKPTDLTPKMVAQRDGSLSYTWSNIDWTAVFRTDPRTNWTLIVKVRDDEVYASMSDIMRTMLIGSGVSVVLFCLVILLVVRGVTRRLGRTVHFAETVARGNLDEQLTLQSTDELGTLADALRRMVGNLRTMIATSEDRAREAHEQSARANQAVAEAEESRHAAERSRREGMMEAARRLDEVTGVVSAASEELSGHILHSEEGARHQSSSLQEIAEAMQGMADSVEDVARSAASAADMSATARQKAVDGEQLVREVMTEMQRVQAQSLELKDDMHAMGEQTQAISRILGVITDIADQTNLLALNAAIEAARAGEAGRGFAVVADEVRKLAEKTAQATDNVAHAVRDIQAATDRNTASVDAAVGSIESAAAKARTSGTALTEIVNMVDGAAGQVRAIATASEEQTSASEHIRQALEDVNAVSAETSEAMNQASRAVESLVDQARNLSELIEGMKNA</sequence>
<gene>
    <name evidence="15" type="ORF">H9962_05895</name>
</gene>
<dbReference type="GO" id="GO:0006935">
    <property type="term" value="P:chemotaxis"/>
    <property type="evidence" value="ECO:0007669"/>
    <property type="project" value="UniProtKB-KW"/>
</dbReference>
<dbReference type="PANTHER" id="PTHR32089:SF112">
    <property type="entry name" value="LYSOZYME-LIKE PROTEIN-RELATED"/>
    <property type="match status" value="1"/>
</dbReference>
<evidence type="ECO:0000256" key="2">
    <source>
        <dbReference type="ARBA" id="ARBA00022475"/>
    </source>
</evidence>
<dbReference type="SMART" id="SM00304">
    <property type="entry name" value="HAMP"/>
    <property type="match status" value="2"/>
</dbReference>
<dbReference type="CDD" id="cd12912">
    <property type="entry name" value="PDC2_MCP_like"/>
    <property type="match status" value="1"/>
</dbReference>
<keyword evidence="6 12" id="KW-0472">Membrane</keyword>
<evidence type="ECO:0000259" key="13">
    <source>
        <dbReference type="PROSITE" id="PS50111"/>
    </source>
</evidence>
<proteinExistence type="inferred from homology"/>
<dbReference type="GO" id="GO:0005886">
    <property type="term" value="C:plasma membrane"/>
    <property type="evidence" value="ECO:0007669"/>
    <property type="project" value="UniProtKB-SubCell"/>
</dbReference>
<keyword evidence="5 12" id="KW-1133">Transmembrane helix</keyword>
<feature type="coiled-coil region" evidence="10">
    <location>
        <begin position="648"/>
        <end position="675"/>
    </location>
</feature>
<comment type="caution">
    <text evidence="15">The sequence shown here is derived from an EMBL/GenBank/DDBJ whole genome shotgun (WGS) entry which is preliminary data.</text>
</comment>
<evidence type="ECO:0000256" key="11">
    <source>
        <dbReference type="SAM" id="MobiDB-lite"/>
    </source>
</evidence>
<name>A0A9D2KMM7_9BACT</name>
<dbReference type="CDD" id="cd11386">
    <property type="entry name" value="MCP_signal"/>
    <property type="match status" value="1"/>
</dbReference>
<dbReference type="GO" id="GO:0007165">
    <property type="term" value="P:signal transduction"/>
    <property type="evidence" value="ECO:0007669"/>
    <property type="project" value="UniProtKB-KW"/>
</dbReference>
<evidence type="ECO:0000313" key="15">
    <source>
        <dbReference type="EMBL" id="HJA08703.1"/>
    </source>
</evidence>
<protein>
    <submittedName>
        <fullName evidence="15">HAMP domain-containing protein</fullName>
    </submittedName>
</protein>
<keyword evidence="10" id="KW-0175">Coiled coil</keyword>
<reference evidence="15" key="1">
    <citation type="journal article" date="2021" name="PeerJ">
        <title>Extensive microbial diversity within the chicken gut microbiome revealed by metagenomics and culture.</title>
        <authorList>
            <person name="Gilroy R."/>
            <person name="Ravi A."/>
            <person name="Getino M."/>
            <person name="Pursley I."/>
            <person name="Horton D.L."/>
            <person name="Alikhan N.F."/>
            <person name="Baker D."/>
            <person name="Gharbi K."/>
            <person name="Hall N."/>
            <person name="Watson M."/>
            <person name="Adriaenssens E.M."/>
            <person name="Foster-Nyarko E."/>
            <person name="Jarju S."/>
            <person name="Secka A."/>
            <person name="Antonio M."/>
            <person name="Oren A."/>
            <person name="Chaudhuri R.R."/>
            <person name="La Ragione R."/>
            <person name="Hildebrand F."/>
            <person name="Pallen M.J."/>
        </authorList>
    </citation>
    <scope>NUCLEOTIDE SEQUENCE</scope>
    <source>
        <strain evidence="15">CHK186-16707</strain>
    </source>
</reference>
<dbReference type="PROSITE" id="PS50885">
    <property type="entry name" value="HAMP"/>
    <property type="match status" value="1"/>
</dbReference>
<dbReference type="Gene3D" id="3.30.450.20">
    <property type="entry name" value="PAS domain"/>
    <property type="match status" value="1"/>
</dbReference>
<feature type="compositionally biased region" description="Basic and acidic residues" evidence="11">
    <location>
        <begin position="378"/>
        <end position="388"/>
    </location>
</feature>
<dbReference type="PROSITE" id="PS50111">
    <property type="entry name" value="CHEMOTAXIS_TRANSDUC_2"/>
    <property type="match status" value="1"/>
</dbReference>
<keyword evidence="2" id="KW-1003">Cell membrane</keyword>
<feature type="transmembrane region" description="Helical" evidence="12">
    <location>
        <begin position="282"/>
        <end position="301"/>
    </location>
</feature>
<dbReference type="Proteomes" id="UP000824225">
    <property type="component" value="Unassembled WGS sequence"/>
</dbReference>